<protein>
    <submittedName>
        <fullName evidence="2">Transcriptional regulator</fullName>
    </submittedName>
</protein>
<proteinExistence type="predicted"/>
<dbReference type="InterPro" id="IPR001387">
    <property type="entry name" value="Cro/C1-type_HTH"/>
</dbReference>
<evidence type="ECO:0000259" key="1">
    <source>
        <dbReference type="PROSITE" id="PS50943"/>
    </source>
</evidence>
<dbReference type="SMART" id="SM00530">
    <property type="entry name" value="HTH_XRE"/>
    <property type="match status" value="1"/>
</dbReference>
<dbReference type="PROSITE" id="PS50943">
    <property type="entry name" value="HTH_CROC1"/>
    <property type="match status" value="1"/>
</dbReference>
<sequence length="289" mass="32363">MPTGQGPTTVRRRLRAELRSLRTAKGMTVEEVTNEVEWSISKLIRIENGQVGVSVSDLAALLQVYGVRDKARVDELKELARATRQRTWWSRYQKYLPQPYLEFIGAESDATRVRHYHPTMVPGLLQTLDYAAAIMAATGVTRLPADVEKARIEVRMLRQRDVLGREQPPEFTVILDEPVLRRPVGGPATMQQQLDHLVDLASREKVNVVVLPFSVGPHPGLLGAFALMEYDDPLNDDVVGLETASGNLILRDLPDVTAEYRAVAEHLVEMGLTGEDAIAFIRQVRKSYD</sequence>
<dbReference type="InterPro" id="IPR010982">
    <property type="entry name" value="Lambda_DNA-bd_dom_sf"/>
</dbReference>
<dbReference type="RefSeq" id="WP_281369091.1">
    <property type="nucleotide sequence ID" value="NZ_BAABJB010000020.1"/>
</dbReference>
<dbReference type="GO" id="GO:0003677">
    <property type="term" value="F:DNA binding"/>
    <property type="evidence" value="ECO:0007669"/>
    <property type="project" value="InterPro"/>
</dbReference>
<comment type="caution">
    <text evidence="2">The sequence shown here is derived from an EMBL/GenBank/DDBJ whole genome shotgun (WGS) entry which is preliminary data.</text>
</comment>
<name>A0A6V8LIV4_9ACTN</name>
<dbReference type="CDD" id="cd00093">
    <property type="entry name" value="HTH_XRE"/>
    <property type="match status" value="1"/>
</dbReference>
<dbReference type="EMBL" id="BLPG01000001">
    <property type="protein sequence ID" value="GFJ94579.1"/>
    <property type="molecule type" value="Genomic_DNA"/>
</dbReference>
<accession>A0A6V8LIV4</accession>
<dbReference type="SUPFAM" id="SSF47413">
    <property type="entry name" value="lambda repressor-like DNA-binding domains"/>
    <property type="match status" value="1"/>
</dbReference>
<dbReference type="Proteomes" id="UP000482960">
    <property type="component" value="Unassembled WGS sequence"/>
</dbReference>
<organism evidence="2 3">
    <name type="scientific">Phytohabitans rumicis</name>
    <dbReference type="NCBI Taxonomy" id="1076125"/>
    <lineage>
        <taxon>Bacteria</taxon>
        <taxon>Bacillati</taxon>
        <taxon>Actinomycetota</taxon>
        <taxon>Actinomycetes</taxon>
        <taxon>Micromonosporales</taxon>
        <taxon>Micromonosporaceae</taxon>
    </lineage>
</organism>
<reference evidence="2 3" key="2">
    <citation type="submission" date="2020-03" db="EMBL/GenBank/DDBJ databases">
        <authorList>
            <person name="Ichikawa N."/>
            <person name="Kimura A."/>
            <person name="Kitahashi Y."/>
            <person name="Uohara A."/>
        </authorList>
    </citation>
    <scope>NUCLEOTIDE SEQUENCE [LARGE SCALE GENOMIC DNA]</scope>
    <source>
        <strain evidence="2 3">NBRC 108638</strain>
    </source>
</reference>
<dbReference type="Pfam" id="PF13560">
    <property type="entry name" value="HTH_31"/>
    <property type="match status" value="1"/>
</dbReference>
<dbReference type="InterPro" id="IPR043917">
    <property type="entry name" value="DUF5753"/>
</dbReference>
<gene>
    <name evidence="2" type="ORF">Prum_082210</name>
</gene>
<dbReference type="AlphaFoldDB" id="A0A6V8LIV4"/>
<dbReference type="Pfam" id="PF19054">
    <property type="entry name" value="DUF5753"/>
    <property type="match status" value="1"/>
</dbReference>
<reference evidence="2 3" key="1">
    <citation type="submission" date="2020-03" db="EMBL/GenBank/DDBJ databases">
        <title>Whole genome shotgun sequence of Phytohabitans rumicis NBRC 108638.</title>
        <authorList>
            <person name="Komaki H."/>
            <person name="Tamura T."/>
        </authorList>
    </citation>
    <scope>NUCLEOTIDE SEQUENCE [LARGE SCALE GENOMIC DNA]</scope>
    <source>
        <strain evidence="2 3">NBRC 108638</strain>
    </source>
</reference>
<feature type="domain" description="HTH cro/C1-type" evidence="1">
    <location>
        <begin position="18"/>
        <end position="76"/>
    </location>
</feature>
<evidence type="ECO:0000313" key="2">
    <source>
        <dbReference type="EMBL" id="GFJ94579.1"/>
    </source>
</evidence>
<evidence type="ECO:0000313" key="3">
    <source>
        <dbReference type="Proteomes" id="UP000482960"/>
    </source>
</evidence>
<dbReference type="Gene3D" id="1.10.260.40">
    <property type="entry name" value="lambda repressor-like DNA-binding domains"/>
    <property type="match status" value="1"/>
</dbReference>
<keyword evidence="3" id="KW-1185">Reference proteome</keyword>